<organism evidence="3">
    <name type="scientific">Siphoviridae sp. ct9j27</name>
    <dbReference type="NCBI Taxonomy" id="2825369"/>
    <lineage>
        <taxon>Viruses</taxon>
        <taxon>Duplodnaviria</taxon>
        <taxon>Heunggongvirae</taxon>
        <taxon>Uroviricota</taxon>
        <taxon>Caudoviricetes</taxon>
    </lineage>
</organism>
<dbReference type="SMART" id="SM00530">
    <property type="entry name" value="HTH_XRE"/>
    <property type="match status" value="1"/>
</dbReference>
<dbReference type="PANTHER" id="PTHR46558">
    <property type="entry name" value="TRACRIPTIONAL REGULATORY PROTEIN-RELATED-RELATED"/>
    <property type="match status" value="1"/>
</dbReference>
<dbReference type="PROSITE" id="PS50943">
    <property type="entry name" value="HTH_CROC1"/>
    <property type="match status" value="1"/>
</dbReference>
<proteinExistence type="predicted"/>
<sequence>MEELNLQLKQIRKMRRMSQGDLAEAVGVSSRVISAWERQETELTIKHAKKICEVLDCTFEELIGEKPSPEQLENSKQLDDLFNKLKDVDAVITELQKRI</sequence>
<name>A0A8S5U8C0_9CAUD</name>
<dbReference type="PANTHER" id="PTHR46558:SF4">
    <property type="entry name" value="DNA-BIDING PHAGE PROTEIN"/>
    <property type="match status" value="1"/>
</dbReference>
<dbReference type="CDD" id="cd00093">
    <property type="entry name" value="HTH_XRE"/>
    <property type="match status" value="1"/>
</dbReference>
<feature type="domain" description="HTH cro/C1-type" evidence="2">
    <location>
        <begin position="8"/>
        <end position="62"/>
    </location>
</feature>
<evidence type="ECO:0000259" key="2">
    <source>
        <dbReference type="PROSITE" id="PS50943"/>
    </source>
</evidence>
<dbReference type="InterPro" id="IPR001387">
    <property type="entry name" value="Cro/C1-type_HTH"/>
</dbReference>
<dbReference type="Pfam" id="PF01381">
    <property type="entry name" value="HTH_3"/>
    <property type="match status" value="1"/>
</dbReference>
<dbReference type="Gene3D" id="1.10.260.40">
    <property type="entry name" value="lambda repressor-like DNA-binding domains"/>
    <property type="match status" value="1"/>
</dbReference>
<dbReference type="GO" id="GO:0003677">
    <property type="term" value="F:DNA binding"/>
    <property type="evidence" value="ECO:0007669"/>
    <property type="project" value="UniProtKB-KW"/>
</dbReference>
<dbReference type="SUPFAM" id="SSF47413">
    <property type="entry name" value="lambda repressor-like DNA-binding domains"/>
    <property type="match status" value="1"/>
</dbReference>
<dbReference type="EMBL" id="BK016036">
    <property type="protein sequence ID" value="DAF90712.1"/>
    <property type="molecule type" value="Genomic_DNA"/>
</dbReference>
<evidence type="ECO:0000313" key="3">
    <source>
        <dbReference type="EMBL" id="DAF90712.1"/>
    </source>
</evidence>
<accession>A0A8S5U8C0</accession>
<dbReference type="InterPro" id="IPR010982">
    <property type="entry name" value="Lambda_DNA-bd_dom_sf"/>
</dbReference>
<evidence type="ECO:0000256" key="1">
    <source>
        <dbReference type="ARBA" id="ARBA00023125"/>
    </source>
</evidence>
<keyword evidence="1" id="KW-0238">DNA-binding</keyword>
<protein>
    <submittedName>
        <fullName evidence="3">Helix-turn-helix domain protein</fullName>
    </submittedName>
</protein>
<reference evidence="3" key="1">
    <citation type="journal article" date="2021" name="Proc. Natl. Acad. Sci. U.S.A.">
        <title>A Catalog of Tens of Thousands of Viruses from Human Metagenomes Reveals Hidden Associations with Chronic Diseases.</title>
        <authorList>
            <person name="Tisza M.J."/>
            <person name="Buck C.B."/>
        </authorList>
    </citation>
    <scope>NUCLEOTIDE SEQUENCE</scope>
    <source>
        <strain evidence="3">Ct9j27</strain>
    </source>
</reference>